<gene>
    <name evidence="9" type="ORF">M989_02293</name>
</gene>
<dbReference type="Gene3D" id="3.40.980.20">
    <property type="entry name" value="Four-carbon acid sugar kinase, nucleotide binding domain"/>
    <property type="match status" value="1"/>
</dbReference>
<evidence type="ECO:0000259" key="8">
    <source>
        <dbReference type="Pfam" id="PF17042"/>
    </source>
</evidence>
<dbReference type="AlphaFoldDB" id="A0A1B7JY49"/>
<evidence type="ECO:0000256" key="1">
    <source>
        <dbReference type="ARBA" id="ARBA00005715"/>
    </source>
</evidence>
<evidence type="ECO:0000256" key="4">
    <source>
        <dbReference type="ARBA" id="ARBA00022777"/>
    </source>
</evidence>
<dbReference type="Pfam" id="PF17042">
    <property type="entry name" value="NBD_C"/>
    <property type="match status" value="1"/>
</dbReference>
<dbReference type="EMBL" id="LXEU01000047">
    <property type="protein sequence ID" value="OAT52829.1"/>
    <property type="molecule type" value="Genomic_DNA"/>
</dbReference>
<dbReference type="PATRIC" id="fig|1354264.4.peg.2382"/>
<dbReference type="InterPro" id="IPR042213">
    <property type="entry name" value="NBD_C_sf"/>
</dbReference>
<protein>
    <submittedName>
        <fullName evidence="9">Putative inner membrane protein</fullName>
    </submittedName>
</protein>
<dbReference type="Proteomes" id="UP000078386">
    <property type="component" value="Unassembled WGS sequence"/>
</dbReference>
<comment type="similarity">
    <text evidence="1">Belongs to the four-carbon acid sugar kinase family.</text>
</comment>
<dbReference type="InterPro" id="IPR037051">
    <property type="entry name" value="4-carb_acid_sugar_kinase_N_sf"/>
</dbReference>
<comment type="caution">
    <text evidence="9">The sequence shown here is derived from an EMBL/GenBank/DDBJ whole genome shotgun (WGS) entry which is preliminary data.</text>
</comment>
<keyword evidence="10" id="KW-1185">Reference proteome</keyword>
<keyword evidence="3" id="KW-0547">Nucleotide-binding</keyword>
<accession>A0A1B7JY49</accession>
<dbReference type="Gene3D" id="3.40.50.10840">
    <property type="entry name" value="Putative sugar-binding, N-terminal domain"/>
    <property type="match status" value="1"/>
</dbReference>
<dbReference type="GO" id="GO:0005524">
    <property type="term" value="F:ATP binding"/>
    <property type="evidence" value="ECO:0007669"/>
    <property type="project" value="UniProtKB-KW"/>
</dbReference>
<reference evidence="9 10" key="1">
    <citation type="submission" date="2016-04" db="EMBL/GenBank/DDBJ databases">
        <title>ATOL: Assembling a taxonomically balanced genome-scale reconstruction of the evolutionary history of the Enterobacteriaceae.</title>
        <authorList>
            <person name="Plunkett G.III."/>
            <person name="Neeno-Eckwall E.C."/>
            <person name="Glasner J.D."/>
            <person name="Perna N.T."/>
        </authorList>
    </citation>
    <scope>NUCLEOTIDE SEQUENCE [LARGE SCALE GENOMIC DNA]</scope>
    <source>
        <strain evidence="9 10">ATCC 51603</strain>
    </source>
</reference>
<proteinExistence type="inferred from homology"/>
<dbReference type="InterPro" id="IPR031475">
    <property type="entry name" value="NBD_C"/>
</dbReference>
<feature type="domain" description="Four-carbon acid sugar kinase nucleotide binding" evidence="8">
    <location>
        <begin position="235"/>
        <end position="399"/>
    </location>
</feature>
<keyword evidence="6" id="KW-0119">Carbohydrate metabolism</keyword>
<evidence type="ECO:0000256" key="3">
    <source>
        <dbReference type="ARBA" id="ARBA00022741"/>
    </source>
</evidence>
<dbReference type="NCBIfam" id="NF047819">
    <property type="entry name" value="ThrnKinDtnkGamma"/>
    <property type="match status" value="1"/>
</dbReference>
<dbReference type="InterPro" id="IPR010737">
    <property type="entry name" value="4-carb_acid_sugar_kinase_N"/>
</dbReference>
<evidence type="ECO:0000313" key="9">
    <source>
        <dbReference type="EMBL" id="OAT52829.1"/>
    </source>
</evidence>
<dbReference type="SUPFAM" id="SSF142764">
    <property type="entry name" value="YgbK-like"/>
    <property type="match status" value="1"/>
</dbReference>
<evidence type="ECO:0000256" key="5">
    <source>
        <dbReference type="ARBA" id="ARBA00022840"/>
    </source>
</evidence>
<keyword evidence="4" id="KW-0418">Kinase</keyword>
<sequence length="412" mass="43905">MRHCDNSVLVLADDFTGANDAGVCLAEVGMRVEVAFDARQQSSAQALILNSDSRALSAANASQRIASLLQDAITDRHPRWIVKKLDSTLRGNVGSELEAAMRTLGSPVAVLAPAYPAAGRVTDGGKCYVNGLLLTDTEFASDPKTPVQQADIAALIGLQSTMKCESVTAETLPQALAVREKTLRVLIVDAQTDDDLDTIIAVVARSKTRLLLAGSAGICEALARHMQRYPSGPLLAVVGSMSEIAQRQIAALGARPRVVHVEIDVQHAFTGERTFDAQAIAVAIRQGNHCVVSTPSDAQTRAGIDAQCQRHGIARAQLGEQICRHLAQLVELALENCQPGALYLSGGDVAIAVATRLQATGFHITGRVAQCVPYGFFLGSRWQRPVMTKAGGFGSETTLREVVDFIEEKMSD</sequence>
<evidence type="ECO:0000256" key="6">
    <source>
        <dbReference type="ARBA" id="ARBA00023277"/>
    </source>
</evidence>
<keyword evidence="2" id="KW-0808">Transferase</keyword>
<dbReference type="Pfam" id="PF07005">
    <property type="entry name" value="SBD_N"/>
    <property type="match status" value="1"/>
</dbReference>
<feature type="domain" description="Four-carbon acid sugar kinase N-terminal" evidence="7">
    <location>
        <begin position="9"/>
        <end position="222"/>
    </location>
</feature>
<evidence type="ECO:0000313" key="10">
    <source>
        <dbReference type="Proteomes" id="UP000078386"/>
    </source>
</evidence>
<dbReference type="GO" id="GO:0016301">
    <property type="term" value="F:kinase activity"/>
    <property type="evidence" value="ECO:0007669"/>
    <property type="project" value="UniProtKB-KW"/>
</dbReference>
<dbReference type="RefSeq" id="WP_064545371.1">
    <property type="nucleotide sequence ID" value="NZ_LXEU01000047.1"/>
</dbReference>
<evidence type="ECO:0000256" key="2">
    <source>
        <dbReference type="ARBA" id="ARBA00022679"/>
    </source>
</evidence>
<evidence type="ECO:0000259" key="7">
    <source>
        <dbReference type="Pfam" id="PF07005"/>
    </source>
</evidence>
<keyword evidence="5" id="KW-0067">ATP-binding</keyword>
<name>A0A1B7JY49_9ENTR</name>
<organism evidence="9 10">
    <name type="scientific">Kluyvera georgiana ATCC 51603</name>
    <dbReference type="NCBI Taxonomy" id="1354264"/>
    <lineage>
        <taxon>Bacteria</taxon>
        <taxon>Pseudomonadati</taxon>
        <taxon>Pseudomonadota</taxon>
        <taxon>Gammaproteobacteria</taxon>
        <taxon>Enterobacterales</taxon>
        <taxon>Enterobacteriaceae</taxon>
        <taxon>Kluyvera</taxon>
    </lineage>
</organism>